<name>A0A9Q1CLT4_HOLLE</name>
<dbReference type="Gene3D" id="2.10.80.10">
    <property type="entry name" value="Lipase, subunit A"/>
    <property type="match status" value="1"/>
</dbReference>
<keyword evidence="5" id="KW-1015">Disulfide bond</keyword>
<evidence type="ECO:0000256" key="4">
    <source>
        <dbReference type="ARBA" id="ARBA00022656"/>
    </source>
</evidence>
<evidence type="ECO:0000313" key="8">
    <source>
        <dbReference type="Proteomes" id="UP001152320"/>
    </source>
</evidence>
<comment type="similarity">
    <text evidence="2">Belongs to the AVIT (prokineticin) family.</text>
</comment>
<dbReference type="EMBL" id="JAIZAY010000002">
    <property type="protein sequence ID" value="KAJ8047737.1"/>
    <property type="molecule type" value="Genomic_DNA"/>
</dbReference>
<evidence type="ECO:0000256" key="2">
    <source>
        <dbReference type="ARBA" id="ARBA00006999"/>
    </source>
</evidence>
<sequence length="144" mass="16503">MVRQFPFNMHFLRQQFLPGALGVLAVLLLLEGSDALNFQRGQLATLEDTRELFDDLQRDKRFPRLLTCNTDHDCRGLDRLSCCVKSDIGNFRMCKPLRPEGSQCNIHMQPHLWEGVRRGWTCPCMTGLRCKKTSSNPLVGNCLH</sequence>
<dbReference type="Pfam" id="PF06607">
    <property type="entry name" value="Prokineticin"/>
    <property type="match status" value="1"/>
</dbReference>
<evidence type="ECO:0000259" key="6">
    <source>
        <dbReference type="Pfam" id="PF06607"/>
    </source>
</evidence>
<evidence type="ECO:0000256" key="5">
    <source>
        <dbReference type="ARBA" id="ARBA00023157"/>
    </source>
</evidence>
<gene>
    <name evidence="7" type="ORF">HOLleu_06810</name>
</gene>
<evidence type="ECO:0000256" key="1">
    <source>
        <dbReference type="ARBA" id="ARBA00004613"/>
    </source>
</evidence>
<protein>
    <recommendedName>
        <fullName evidence="6">Prokineticin domain-containing protein</fullName>
    </recommendedName>
</protein>
<dbReference type="InterPro" id="IPR009523">
    <property type="entry name" value="Prokineticin"/>
</dbReference>
<feature type="domain" description="Prokineticin" evidence="6">
    <location>
        <begin position="67"/>
        <end position="136"/>
    </location>
</feature>
<reference evidence="7" key="1">
    <citation type="submission" date="2021-10" db="EMBL/GenBank/DDBJ databases">
        <title>Tropical sea cucumber genome reveals ecological adaptation and Cuvierian tubules defense mechanism.</title>
        <authorList>
            <person name="Chen T."/>
        </authorList>
    </citation>
    <scope>NUCLEOTIDE SEQUENCE</scope>
    <source>
        <strain evidence="7">Nanhai2018</strain>
        <tissue evidence="7">Muscle</tissue>
    </source>
</reference>
<dbReference type="Proteomes" id="UP001152320">
    <property type="component" value="Chromosome 2"/>
</dbReference>
<organism evidence="7 8">
    <name type="scientific">Holothuria leucospilota</name>
    <name type="common">Black long sea cucumber</name>
    <name type="synonym">Mertensiothuria leucospilota</name>
    <dbReference type="NCBI Taxonomy" id="206669"/>
    <lineage>
        <taxon>Eukaryota</taxon>
        <taxon>Metazoa</taxon>
        <taxon>Echinodermata</taxon>
        <taxon>Eleutherozoa</taxon>
        <taxon>Echinozoa</taxon>
        <taxon>Holothuroidea</taxon>
        <taxon>Aspidochirotacea</taxon>
        <taxon>Aspidochirotida</taxon>
        <taxon>Holothuriidae</taxon>
        <taxon>Holothuria</taxon>
    </lineage>
</organism>
<dbReference type="InterPro" id="IPR023569">
    <property type="entry name" value="Prokineticin_domain"/>
</dbReference>
<dbReference type="PANTHER" id="PTHR18821:SF2">
    <property type="entry name" value="DICKKOPF-RELATED PROTEIN 3-LIKE"/>
    <property type="match status" value="1"/>
</dbReference>
<dbReference type="GO" id="GO:0005576">
    <property type="term" value="C:extracellular region"/>
    <property type="evidence" value="ECO:0007669"/>
    <property type="project" value="UniProtKB-SubCell"/>
</dbReference>
<accession>A0A9Q1CLT4</accession>
<evidence type="ECO:0000313" key="7">
    <source>
        <dbReference type="EMBL" id="KAJ8047737.1"/>
    </source>
</evidence>
<dbReference type="GO" id="GO:0090729">
    <property type="term" value="F:toxin activity"/>
    <property type="evidence" value="ECO:0007669"/>
    <property type="project" value="UniProtKB-KW"/>
</dbReference>
<proteinExistence type="inferred from homology"/>
<comment type="caution">
    <text evidence="7">The sequence shown here is derived from an EMBL/GenBank/DDBJ whole genome shotgun (WGS) entry which is preliminary data.</text>
</comment>
<dbReference type="PANTHER" id="PTHR18821">
    <property type="entry name" value="PROKINETICIN"/>
    <property type="match status" value="1"/>
</dbReference>
<keyword evidence="4" id="KW-0800">Toxin</keyword>
<keyword evidence="3" id="KW-0964">Secreted</keyword>
<comment type="subcellular location">
    <subcellularLocation>
        <location evidence="1">Secreted</location>
    </subcellularLocation>
</comment>
<dbReference type="AlphaFoldDB" id="A0A9Q1CLT4"/>
<keyword evidence="8" id="KW-1185">Reference proteome</keyword>
<evidence type="ECO:0000256" key="3">
    <source>
        <dbReference type="ARBA" id="ARBA00022525"/>
    </source>
</evidence>
<dbReference type="OrthoDB" id="10530354at2759"/>